<evidence type="ECO:0000256" key="1">
    <source>
        <dbReference type="SAM" id="MobiDB-lite"/>
    </source>
</evidence>
<protein>
    <submittedName>
        <fullName evidence="2">Uncharacterized protein</fullName>
    </submittedName>
</protein>
<dbReference type="OrthoDB" id="783427at2759"/>
<dbReference type="OMA" id="GHYMDVK"/>
<sequence length="266" mass="29019">MQRQSLGSPASKLHGHGAPSAALSSAAKDGALVVVDDSSSSATKRRDSFLSSSSLLLPRYDGDDDKSSRPHRLSLAAVAAAAPSSSSSTSSSPALSPRKTGKLIHLIPLLTLFCFLVLYLCSHSPSQTDLAQFGGFKHPAEQIVTTDIDEIGRFSEVRRGDELAFRSQRSLREVARRSQQQPRTSRAVHRKFARFLGGTSGAPLLPQHRRPPPPVPFSVSSSSSIIIIYIFPCLYDKSRRDSICFVRTPRIYCPSIFVHSIFHFDA</sequence>
<feature type="region of interest" description="Disordered" evidence="1">
    <location>
        <begin position="1"/>
        <end position="26"/>
    </location>
</feature>
<name>A0A059C0H0_EUCGR</name>
<accession>A0A059C0H0</accession>
<gene>
    <name evidence="2" type="ORF">EUGRSUZ_E00236</name>
</gene>
<dbReference type="EMBL" id="KK198757">
    <property type="protein sequence ID" value="KCW71729.1"/>
    <property type="molecule type" value="Genomic_DNA"/>
</dbReference>
<dbReference type="InParanoid" id="A0A059C0H0"/>
<dbReference type="STRING" id="71139.A0A059C0H0"/>
<dbReference type="eggNOG" id="ENOG502S26I">
    <property type="taxonomic scope" value="Eukaryota"/>
</dbReference>
<dbReference type="AlphaFoldDB" id="A0A059C0H0"/>
<proteinExistence type="predicted"/>
<organism evidence="2">
    <name type="scientific">Eucalyptus grandis</name>
    <name type="common">Flooded gum</name>
    <dbReference type="NCBI Taxonomy" id="71139"/>
    <lineage>
        <taxon>Eukaryota</taxon>
        <taxon>Viridiplantae</taxon>
        <taxon>Streptophyta</taxon>
        <taxon>Embryophyta</taxon>
        <taxon>Tracheophyta</taxon>
        <taxon>Spermatophyta</taxon>
        <taxon>Magnoliopsida</taxon>
        <taxon>eudicotyledons</taxon>
        <taxon>Gunneridae</taxon>
        <taxon>Pentapetalae</taxon>
        <taxon>rosids</taxon>
        <taxon>malvids</taxon>
        <taxon>Myrtales</taxon>
        <taxon>Myrtaceae</taxon>
        <taxon>Myrtoideae</taxon>
        <taxon>Eucalypteae</taxon>
        <taxon>Eucalyptus</taxon>
    </lineage>
</organism>
<dbReference type="PANTHER" id="PTHR35297:SF2">
    <property type="entry name" value="PROTEIN, PUTATIVE-RELATED"/>
    <property type="match status" value="1"/>
</dbReference>
<dbReference type="PANTHER" id="PTHR35297">
    <property type="entry name" value="PROTEIN, PUTATIVE-RELATED"/>
    <property type="match status" value="1"/>
</dbReference>
<dbReference type="KEGG" id="egr:104443513"/>
<reference evidence="2" key="1">
    <citation type="submission" date="2013-07" db="EMBL/GenBank/DDBJ databases">
        <title>The genome of Eucalyptus grandis.</title>
        <authorList>
            <person name="Schmutz J."/>
            <person name="Hayes R."/>
            <person name="Myburg A."/>
            <person name="Tuskan G."/>
            <person name="Grattapaglia D."/>
            <person name="Rokhsar D.S."/>
        </authorList>
    </citation>
    <scope>NUCLEOTIDE SEQUENCE</scope>
    <source>
        <tissue evidence="2">Leaf extractions</tissue>
    </source>
</reference>
<evidence type="ECO:0000313" key="2">
    <source>
        <dbReference type="EMBL" id="KCW71729.1"/>
    </source>
</evidence>
<dbReference type="Gramene" id="KCW71729">
    <property type="protein sequence ID" value="KCW71729"/>
    <property type="gene ID" value="EUGRSUZ_E00236"/>
</dbReference>